<dbReference type="RefSeq" id="WP_083347691.1">
    <property type="nucleotide sequence ID" value="NZ_FNNP01000001.1"/>
</dbReference>
<dbReference type="InterPro" id="IPR010819">
    <property type="entry name" value="AGE/CE"/>
</dbReference>
<dbReference type="GO" id="GO:0016853">
    <property type="term" value="F:isomerase activity"/>
    <property type="evidence" value="ECO:0007669"/>
    <property type="project" value="UniProtKB-KW"/>
</dbReference>
<dbReference type="Gene3D" id="1.50.10.10">
    <property type="match status" value="1"/>
</dbReference>
<keyword evidence="4" id="KW-1185">Reference proteome</keyword>
<accession>A0A1H2WFY4</accession>
<reference evidence="4" key="1">
    <citation type="submission" date="2016-10" db="EMBL/GenBank/DDBJ databases">
        <authorList>
            <person name="Varghese N."/>
            <person name="Submissions S."/>
        </authorList>
    </citation>
    <scope>NUCLEOTIDE SEQUENCE [LARGE SCALE GENOMIC DNA]</scope>
    <source>
        <strain evidence="4">DSM 27839</strain>
    </source>
</reference>
<dbReference type="Proteomes" id="UP000183400">
    <property type="component" value="Unassembled WGS sequence"/>
</dbReference>
<keyword evidence="2" id="KW-0413">Isomerase</keyword>
<dbReference type="STRING" id="985054.SAMN05444358_1011769"/>
<dbReference type="InterPro" id="IPR008928">
    <property type="entry name" value="6-hairpin_glycosidase_sf"/>
</dbReference>
<dbReference type="SUPFAM" id="SSF48208">
    <property type="entry name" value="Six-hairpin glycosidases"/>
    <property type="match status" value="1"/>
</dbReference>
<sequence>MIKDQPLPPGAHSEPGFWLETSNHRKWLMDQAMRQLEFFSASCRNGPGFFILGHDGSPLPGEPQELHTTTRLIHSYALGHLAGFRGAERIIDHGMAYLESHHKDRDHGGNPKATT</sequence>
<gene>
    <name evidence="3" type="ORF">SAMN05444358_1011769</name>
</gene>
<name>A0A1H2WFY4_9RHOB</name>
<comment type="similarity">
    <text evidence="1">Belongs to the N-acylglucosamine 2-epimerase family.</text>
</comment>
<dbReference type="OrthoDB" id="9806359at2"/>
<organism evidence="3 4">
    <name type="scientific">Ruegeria halocynthiae</name>
    <dbReference type="NCBI Taxonomy" id="985054"/>
    <lineage>
        <taxon>Bacteria</taxon>
        <taxon>Pseudomonadati</taxon>
        <taxon>Pseudomonadota</taxon>
        <taxon>Alphaproteobacteria</taxon>
        <taxon>Rhodobacterales</taxon>
        <taxon>Roseobacteraceae</taxon>
        <taxon>Ruegeria</taxon>
    </lineage>
</organism>
<protein>
    <submittedName>
        <fullName evidence="3">N-acylglucosamine 2-epimerase (GlcNAc 2-epimerase)</fullName>
    </submittedName>
</protein>
<evidence type="ECO:0000313" key="4">
    <source>
        <dbReference type="Proteomes" id="UP000183400"/>
    </source>
</evidence>
<evidence type="ECO:0000256" key="1">
    <source>
        <dbReference type="ARBA" id="ARBA00008558"/>
    </source>
</evidence>
<evidence type="ECO:0000256" key="2">
    <source>
        <dbReference type="ARBA" id="ARBA00023235"/>
    </source>
</evidence>
<dbReference type="GO" id="GO:0005975">
    <property type="term" value="P:carbohydrate metabolic process"/>
    <property type="evidence" value="ECO:0007669"/>
    <property type="project" value="InterPro"/>
</dbReference>
<dbReference type="AlphaFoldDB" id="A0A1H2WFY4"/>
<proteinExistence type="inferred from homology"/>
<dbReference type="Pfam" id="PF07221">
    <property type="entry name" value="GlcNAc_2-epim"/>
    <property type="match status" value="1"/>
</dbReference>
<dbReference type="EMBL" id="FNNP01000001">
    <property type="protein sequence ID" value="SDW79164.1"/>
    <property type="molecule type" value="Genomic_DNA"/>
</dbReference>
<evidence type="ECO:0000313" key="3">
    <source>
        <dbReference type="EMBL" id="SDW79164.1"/>
    </source>
</evidence>
<dbReference type="InterPro" id="IPR012341">
    <property type="entry name" value="6hp_glycosidase-like_sf"/>
</dbReference>